<proteinExistence type="predicted"/>
<keyword evidence="2" id="KW-1185">Reference proteome</keyword>
<reference evidence="1 2" key="1">
    <citation type="submission" date="2024-02" db="EMBL/GenBank/DDBJ databases">
        <authorList>
            <person name="Chen Y."/>
            <person name="Shah S."/>
            <person name="Dougan E. K."/>
            <person name="Thang M."/>
            <person name="Chan C."/>
        </authorList>
    </citation>
    <scope>NUCLEOTIDE SEQUENCE [LARGE SCALE GENOMIC DNA]</scope>
</reference>
<comment type="caution">
    <text evidence="1">The sequence shown here is derived from an EMBL/GenBank/DDBJ whole genome shotgun (WGS) entry which is preliminary data.</text>
</comment>
<gene>
    <name evidence="1" type="ORF">SCF082_LOCUS48450</name>
</gene>
<evidence type="ECO:0008006" key="3">
    <source>
        <dbReference type="Google" id="ProtNLM"/>
    </source>
</evidence>
<name>A0ABP0RSX7_9DINO</name>
<accession>A0ABP0RSX7</accession>
<evidence type="ECO:0000313" key="1">
    <source>
        <dbReference type="EMBL" id="CAK9103752.1"/>
    </source>
</evidence>
<dbReference type="Proteomes" id="UP001642464">
    <property type="component" value="Unassembled WGS sequence"/>
</dbReference>
<organism evidence="1 2">
    <name type="scientific">Durusdinium trenchii</name>
    <dbReference type="NCBI Taxonomy" id="1381693"/>
    <lineage>
        <taxon>Eukaryota</taxon>
        <taxon>Sar</taxon>
        <taxon>Alveolata</taxon>
        <taxon>Dinophyceae</taxon>
        <taxon>Suessiales</taxon>
        <taxon>Symbiodiniaceae</taxon>
        <taxon>Durusdinium</taxon>
    </lineage>
</organism>
<dbReference type="EMBL" id="CAXAMM010042239">
    <property type="protein sequence ID" value="CAK9103752.1"/>
    <property type="molecule type" value="Genomic_DNA"/>
</dbReference>
<protein>
    <recommendedName>
        <fullName evidence="3">Nucleotide-diphospho-sugar transferase domain-containing protein</fullName>
    </recommendedName>
</protein>
<sequence>MLGAINTAPMSTASMSMAPRAVPHSFMLRAKFSRWAAVHWSAGILLVSSRWRRSLAPIHLSRSRTGLVASRAHSSKPVGLHFFSDSNFKPLRDQFVNSVVDKDIKLNETIVEDLNVIKQRTAGGVPVYQFKTKLLMDALEDAESEEVMLISDVDIQFLGEVMPFVQQGIAGRDMCFQREFTKLGVNIGFVAIRRTPAAIDFWHHVWKELPSGRHDKRIVSDPCCRSADCFNHPWAHWIHEVNNLLYTNKVPNLRWGCFPPEIWASSQAFDGLTIPKEIALHHANWIIRDYSGDGGADASNPTAKLQQLSELRRAVQEESDIKQEEIAQRIREDPDLAIYHQRTFGRERYGPEWIALHPEHPARPGGNRKKRN</sequence>
<evidence type="ECO:0000313" key="2">
    <source>
        <dbReference type="Proteomes" id="UP001642464"/>
    </source>
</evidence>